<proteinExistence type="predicted"/>
<dbReference type="InParanoid" id="A0A7J6JJV8"/>
<evidence type="ECO:0000313" key="2">
    <source>
        <dbReference type="Proteomes" id="UP000011096"/>
    </source>
</evidence>
<dbReference type="GeneID" id="43615862"/>
<name>A0A7J6JJV8_COLFN</name>
<dbReference type="RefSeq" id="XP_031888979.2">
    <property type="nucleotide sequence ID" value="XM_032031809.2"/>
</dbReference>
<reference evidence="1 2" key="1">
    <citation type="submission" date="2012-08" db="EMBL/GenBank/DDBJ databases">
        <authorList>
            <person name="Gan P.H.P."/>
            <person name="Ikeda K."/>
            <person name="Irieda H."/>
            <person name="Narusaka M."/>
            <person name="O'Connell R.J."/>
            <person name="Narusaka Y."/>
            <person name="Takano Y."/>
            <person name="Kubo Y."/>
            <person name="Shirasu K."/>
        </authorList>
    </citation>
    <scope>NUCLEOTIDE SEQUENCE [LARGE SCALE GENOMIC DNA]</scope>
    <source>
        <strain evidence="1 2">Nara gc5</strain>
    </source>
</reference>
<dbReference type="AlphaFoldDB" id="A0A7J6JJV8"/>
<keyword evidence="2" id="KW-1185">Reference proteome</keyword>
<comment type="caution">
    <text evidence="1">The sequence shown here is derived from an EMBL/GenBank/DDBJ whole genome shotgun (WGS) entry which is preliminary data.</text>
</comment>
<evidence type="ECO:0000313" key="1">
    <source>
        <dbReference type="EMBL" id="KAF4489905.1"/>
    </source>
</evidence>
<protein>
    <submittedName>
        <fullName evidence="1">Uncharacterized protein</fullName>
    </submittedName>
</protein>
<organism evidence="1 2">
    <name type="scientific">Colletotrichum fructicola (strain Nara gc5)</name>
    <name type="common">Anthracnose fungus</name>
    <name type="synonym">Colletotrichum gloeosporioides (strain Nara gc5)</name>
    <dbReference type="NCBI Taxonomy" id="1213859"/>
    <lineage>
        <taxon>Eukaryota</taxon>
        <taxon>Fungi</taxon>
        <taxon>Dikarya</taxon>
        <taxon>Ascomycota</taxon>
        <taxon>Pezizomycotina</taxon>
        <taxon>Sordariomycetes</taxon>
        <taxon>Hypocreomycetidae</taxon>
        <taxon>Glomerellales</taxon>
        <taxon>Glomerellaceae</taxon>
        <taxon>Colletotrichum</taxon>
        <taxon>Colletotrichum gloeosporioides species complex</taxon>
    </lineage>
</organism>
<dbReference type="Proteomes" id="UP000011096">
    <property type="component" value="Unassembled WGS sequence"/>
</dbReference>
<sequence>MPPCFSRVYAATPYARTEGKQSQARPVFRSKQKFISKLTARSLPFHDLNMKASFVLSVLALALTTQACDQYKYCACTNPDGSTNDVATDWACDPSYTRINDKGYTECKLYKSSAFKVTALSNCKFREACQAKGAMGDSKCRAKVGVFKFKA</sequence>
<dbReference type="OrthoDB" id="4820010at2759"/>
<accession>A0A7J6JJV8</accession>
<dbReference type="EMBL" id="ANPB02000002">
    <property type="protein sequence ID" value="KAF4489905.1"/>
    <property type="molecule type" value="Genomic_DNA"/>
</dbReference>
<reference evidence="1 2" key="2">
    <citation type="submission" date="2020-04" db="EMBL/GenBank/DDBJ databases">
        <title>Genome sequencing and assembly of multiple isolates from the Colletotrichum gloeosporioides species complex.</title>
        <authorList>
            <person name="Gan P."/>
            <person name="Shirasu K."/>
        </authorList>
    </citation>
    <scope>NUCLEOTIDE SEQUENCE [LARGE SCALE GENOMIC DNA]</scope>
    <source>
        <strain evidence="1 2">Nara gc5</strain>
    </source>
</reference>
<gene>
    <name evidence="1" type="ORF">CGGC5_v002902</name>
</gene>